<geneLocation type="plasmid" evidence="2 3">
    <name>pCIG1485E</name>
</geneLocation>
<dbReference type="EMBL" id="CP009044">
    <property type="protein sequence ID" value="AII15630.1"/>
    <property type="molecule type" value="Genomic_DNA"/>
</dbReference>
<dbReference type="AlphaFoldDB" id="A0A076FBM6"/>
<gene>
    <name evidence="2" type="ORF">CIG1485E_a0105</name>
</gene>
<feature type="transmembrane region" description="Helical" evidence="1">
    <location>
        <begin position="20"/>
        <end position="38"/>
    </location>
</feature>
<dbReference type="Pfam" id="PF05309">
    <property type="entry name" value="TraE"/>
    <property type="match status" value="1"/>
</dbReference>
<evidence type="ECO:0000256" key="1">
    <source>
        <dbReference type="SAM" id="Phobius"/>
    </source>
</evidence>
<evidence type="ECO:0000313" key="2">
    <source>
        <dbReference type="EMBL" id="AII15630.1"/>
    </source>
</evidence>
<dbReference type="KEGG" id="caj:CIG1485E_a0105"/>
<keyword evidence="1" id="KW-1133">Transmembrane helix</keyword>
<dbReference type="Proteomes" id="UP000028486">
    <property type="component" value="Plasmid pCIG1485E"/>
</dbReference>
<organism evidence="2 3">
    <name type="scientific">Campylobacter iguaniorum</name>
    <dbReference type="NCBI Taxonomy" id="1244531"/>
    <lineage>
        <taxon>Bacteria</taxon>
        <taxon>Pseudomonadati</taxon>
        <taxon>Campylobacterota</taxon>
        <taxon>Epsilonproteobacteria</taxon>
        <taxon>Campylobacterales</taxon>
        <taxon>Campylobacteraceae</taxon>
        <taxon>Campylobacter</taxon>
    </lineage>
</organism>
<accession>A0A076FBM6</accession>
<keyword evidence="2" id="KW-0614">Plasmid</keyword>
<sequence>MLFDKFKFKMDKYIYENWTFRIVTFVLLGVILFQSYLISSRMDNQKVVFMPPKVINQEFWVTGNEVSKSYLNEMALFTVFNLMNVTKETAKNNIDNLLVLVSPDFYYEVKSNLMDQMNYITDNAISRVFFPSVVNVDQKGLIKVTGVMKDIISDKIMRSEQAVVRIEYQIKQGRFWIYDIKITKDDK</sequence>
<protein>
    <submittedName>
        <fullName evidence="2">Conjugal transfer protein TraE</fullName>
    </submittedName>
</protein>
<reference evidence="2 3" key="1">
    <citation type="journal article" date="2014" name="Genome Announc.">
        <title>Complete Genome Sequence of Campylobacter iguaniorum Strain 1485ET, Isolated from a Bearded Dragon (Pogona vitticeps).</title>
        <authorList>
            <person name="Gilbert M.J."/>
            <person name="Miller W.G."/>
            <person name="Yee E."/>
            <person name="Kik M."/>
            <person name="Wagenaar J.A."/>
            <person name="Duim B."/>
        </authorList>
    </citation>
    <scope>NUCLEOTIDE SEQUENCE [LARGE SCALE GENOMIC DNA]</scope>
    <source>
        <strain evidence="2 3">1485E</strain>
        <plasmid evidence="2">pCIG1485E</plasmid>
    </source>
</reference>
<dbReference type="OrthoDB" id="5362036at2"/>
<dbReference type="HOGENOM" id="CLU_1381876_0_0_7"/>
<keyword evidence="3" id="KW-1185">Reference proteome</keyword>
<dbReference type="RefSeq" id="WP_041572745.1">
    <property type="nucleotide sequence ID" value="NZ_CP009044.1"/>
</dbReference>
<evidence type="ECO:0000313" key="3">
    <source>
        <dbReference type="Proteomes" id="UP000028486"/>
    </source>
</evidence>
<dbReference type="eggNOG" id="ENOG50333FI">
    <property type="taxonomic scope" value="Bacteria"/>
</dbReference>
<dbReference type="InterPro" id="IPR007973">
    <property type="entry name" value="Pilus_assembly_TraE"/>
</dbReference>
<proteinExistence type="predicted"/>
<name>A0A076FBM6_9BACT</name>
<keyword evidence="1" id="KW-0812">Transmembrane</keyword>
<keyword evidence="1" id="KW-0472">Membrane</keyword>